<proteinExistence type="predicted"/>
<accession>A0AAT9FSA6</accession>
<evidence type="ECO:0000313" key="1">
    <source>
        <dbReference type="EMBL" id="BDS08920.1"/>
    </source>
</evidence>
<gene>
    <name evidence="1" type="ORF">NT6N_39600</name>
</gene>
<evidence type="ECO:0008006" key="2">
    <source>
        <dbReference type="Google" id="ProtNLM"/>
    </source>
</evidence>
<dbReference type="Pfam" id="PF04245">
    <property type="entry name" value="NA37"/>
    <property type="match status" value="1"/>
</dbReference>
<dbReference type="EMBL" id="AP026866">
    <property type="protein sequence ID" value="BDS08920.1"/>
    <property type="molecule type" value="Genomic_DNA"/>
</dbReference>
<dbReference type="AlphaFoldDB" id="A0AAT9FSA6"/>
<reference evidence="1" key="1">
    <citation type="submission" date="2024-07" db="EMBL/GenBank/DDBJ databases">
        <title>Complete genome sequence of Verrucomicrobiaceae bacterium NT6N.</title>
        <authorList>
            <person name="Huang C."/>
            <person name="Takami H."/>
            <person name="Hamasaki K."/>
        </authorList>
    </citation>
    <scope>NUCLEOTIDE SEQUENCE</scope>
    <source>
        <strain evidence="1">NT6N</strain>
    </source>
</reference>
<protein>
    <recommendedName>
        <fullName evidence="2">Nucleoid-associated protein</fullName>
    </recommendedName>
</protein>
<dbReference type="GO" id="GO:0009295">
    <property type="term" value="C:nucleoid"/>
    <property type="evidence" value="ECO:0007669"/>
    <property type="project" value="InterPro"/>
</dbReference>
<dbReference type="InterPro" id="IPR007358">
    <property type="entry name" value="Nucleoid_associated_NdpA"/>
</dbReference>
<dbReference type="KEGG" id="osu:NT6N_39600"/>
<sequence>MPHTLNFRRAKLTMLSLARVGNPLRSEPLRTSKELCTLSDADNAILTPSFLKPFKALERRAFAHHSSLELNEVYRYAATIFESKETLCEQGRKIARHLYNTSKHPNIKAGDLCVALVEDVLVDGDPLQAISIIKSESRVPFLEVTDADGNLQLVTHQGISPDKIDKGCLIVNCDKEGGFLVYTFDKTSSGTNFWMRDFLGVKFRRDDDFMTKRYADMCVSFAKEGLPEEMGAEEKCRVANQAIGYFEERDEFDLKHFREEALKEPEIIEKFDEFRGQQDEEDGAKLEETFTIDKKIARKAGNRFRSTIKLDSGVNLSFAPAFKESDASVFERGFDDEKQMKYVKIYYQEEI</sequence>
<organism evidence="1">
    <name type="scientific">Oceaniferula spumae</name>
    <dbReference type="NCBI Taxonomy" id="2979115"/>
    <lineage>
        <taxon>Bacteria</taxon>
        <taxon>Pseudomonadati</taxon>
        <taxon>Verrucomicrobiota</taxon>
        <taxon>Verrucomicrobiia</taxon>
        <taxon>Verrucomicrobiales</taxon>
        <taxon>Verrucomicrobiaceae</taxon>
        <taxon>Oceaniferula</taxon>
    </lineage>
</organism>
<name>A0AAT9FSA6_9BACT</name>